<dbReference type="PROSITE" id="PS00893">
    <property type="entry name" value="NUDIX_BOX"/>
    <property type="match status" value="1"/>
</dbReference>
<comment type="cofactor">
    <cofactor evidence="1">
        <name>Mg(2+)</name>
        <dbReference type="ChEBI" id="CHEBI:18420"/>
    </cofactor>
</comment>
<dbReference type="InterPro" id="IPR020476">
    <property type="entry name" value="Nudix_hydrolase"/>
</dbReference>
<protein>
    <recommendedName>
        <fullName evidence="5">Nudix hydrolase domain-containing protein</fullName>
    </recommendedName>
</protein>
<dbReference type="InterPro" id="IPR020084">
    <property type="entry name" value="NUDIX_hydrolase_CS"/>
</dbReference>
<organism evidence="6 7">
    <name type="scientific">Streptomyces marokkonensis</name>
    <dbReference type="NCBI Taxonomy" id="324855"/>
    <lineage>
        <taxon>Bacteria</taxon>
        <taxon>Bacillati</taxon>
        <taxon>Actinomycetota</taxon>
        <taxon>Actinomycetes</taxon>
        <taxon>Kitasatosporales</taxon>
        <taxon>Streptomycetaceae</taxon>
        <taxon>Streptomyces</taxon>
    </lineage>
</organism>
<reference evidence="7" key="1">
    <citation type="journal article" date="2019" name="Int. J. Syst. Evol. Microbiol.">
        <title>The Global Catalogue of Microorganisms (GCM) 10K type strain sequencing project: providing services to taxonomists for standard genome sequencing and annotation.</title>
        <authorList>
            <consortium name="The Broad Institute Genomics Platform"/>
            <consortium name="The Broad Institute Genome Sequencing Center for Infectious Disease"/>
            <person name="Wu L."/>
            <person name="Ma J."/>
        </authorList>
    </citation>
    <scope>NUCLEOTIDE SEQUENCE [LARGE SCALE GENOMIC DNA]</scope>
    <source>
        <strain evidence="7">JCM 17027</strain>
    </source>
</reference>
<dbReference type="EMBL" id="BAABCQ010000169">
    <property type="protein sequence ID" value="GAA4005210.1"/>
    <property type="molecule type" value="Genomic_DNA"/>
</dbReference>
<keyword evidence="3 4" id="KW-0378">Hydrolase</keyword>
<evidence type="ECO:0000313" key="7">
    <source>
        <dbReference type="Proteomes" id="UP001500034"/>
    </source>
</evidence>
<dbReference type="Proteomes" id="UP001500034">
    <property type="component" value="Unassembled WGS sequence"/>
</dbReference>
<comment type="caution">
    <text evidence="6">The sequence shown here is derived from an EMBL/GenBank/DDBJ whole genome shotgun (WGS) entry which is preliminary data.</text>
</comment>
<feature type="domain" description="Nudix hydrolase" evidence="5">
    <location>
        <begin position="17"/>
        <end position="154"/>
    </location>
</feature>
<evidence type="ECO:0000256" key="1">
    <source>
        <dbReference type="ARBA" id="ARBA00001946"/>
    </source>
</evidence>
<dbReference type="InterPro" id="IPR015797">
    <property type="entry name" value="NUDIX_hydrolase-like_dom_sf"/>
</dbReference>
<evidence type="ECO:0000259" key="5">
    <source>
        <dbReference type="PROSITE" id="PS51462"/>
    </source>
</evidence>
<dbReference type="SUPFAM" id="SSF55811">
    <property type="entry name" value="Nudix"/>
    <property type="match status" value="1"/>
</dbReference>
<proteinExistence type="inferred from homology"/>
<keyword evidence="7" id="KW-1185">Reference proteome</keyword>
<accession>A0ABP7S162</accession>
<dbReference type="Pfam" id="PF00293">
    <property type="entry name" value="NUDIX"/>
    <property type="match status" value="1"/>
</dbReference>
<dbReference type="InterPro" id="IPR000086">
    <property type="entry name" value="NUDIX_hydrolase_dom"/>
</dbReference>
<gene>
    <name evidence="6" type="ORF">GCM10022384_59530</name>
</gene>
<evidence type="ECO:0000256" key="4">
    <source>
        <dbReference type="RuleBase" id="RU003476"/>
    </source>
</evidence>
<dbReference type="PANTHER" id="PTHR43046:SF16">
    <property type="entry name" value="ADP-RIBOSE PYROPHOSPHATASE YJHB-RELATED"/>
    <property type="match status" value="1"/>
</dbReference>
<dbReference type="PRINTS" id="PR00502">
    <property type="entry name" value="NUDIXFAMILY"/>
</dbReference>
<comment type="similarity">
    <text evidence="2 4">Belongs to the Nudix hydrolase family.</text>
</comment>
<sequence>MSQSADTSTPRPADAKPRVQVVAGLVRSGDQILLVREVIADEGPLAWSLPGGGVKKGELVHEALERELREETGLRVGTPKGLAFVVHHDTPAYPSAILCALEYDDWEGEITVADPSGDIVEARFFPVEEAMREMERTTGLPHHQPVVEYLRGRAPAGTAWMYRRTEDSTDELLARFAPVAADLDRPASQARE</sequence>
<evidence type="ECO:0000256" key="2">
    <source>
        <dbReference type="ARBA" id="ARBA00005582"/>
    </source>
</evidence>
<dbReference type="Gene3D" id="3.90.79.10">
    <property type="entry name" value="Nucleoside Triphosphate Pyrophosphohydrolase"/>
    <property type="match status" value="1"/>
</dbReference>
<dbReference type="PROSITE" id="PS51462">
    <property type="entry name" value="NUDIX"/>
    <property type="match status" value="1"/>
</dbReference>
<evidence type="ECO:0000313" key="6">
    <source>
        <dbReference type="EMBL" id="GAA4005210.1"/>
    </source>
</evidence>
<dbReference type="RefSeq" id="WP_345596463.1">
    <property type="nucleotide sequence ID" value="NZ_BAABCQ010000169.1"/>
</dbReference>
<name>A0ABP7S162_9ACTN</name>
<dbReference type="PANTHER" id="PTHR43046">
    <property type="entry name" value="GDP-MANNOSE MANNOSYL HYDROLASE"/>
    <property type="match status" value="1"/>
</dbReference>
<evidence type="ECO:0000256" key="3">
    <source>
        <dbReference type="ARBA" id="ARBA00022801"/>
    </source>
</evidence>